<keyword evidence="3" id="KW-1185">Reference proteome</keyword>
<feature type="non-terminal residue" evidence="2">
    <location>
        <position position="1"/>
    </location>
</feature>
<organism evidence="2 3">
    <name type="scientific">Datura stramonium</name>
    <name type="common">Jimsonweed</name>
    <name type="synonym">Common thornapple</name>
    <dbReference type="NCBI Taxonomy" id="4076"/>
    <lineage>
        <taxon>Eukaryota</taxon>
        <taxon>Viridiplantae</taxon>
        <taxon>Streptophyta</taxon>
        <taxon>Embryophyta</taxon>
        <taxon>Tracheophyta</taxon>
        <taxon>Spermatophyta</taxon>
        <taxon>Magnoliopsida</taxon>
        <taxon>eudicotyledons</taxon>
        <taxon>Gunneridae</taxon>
        <taxon>Pentapetalae</taxon>
        <taxon>asterids</taxon>
        <taxon>lamiids</taxon>
        <taxon>Solanales</taxon>
        <taxon>Solanaceae</taxon>
        <taxon>Solanoideae</taxon>
        <taxon>Datureae</taxon>
        <taxon>Datura</taxon>
    </lineage>
</organism>
<feature type="compositionally biased region" description="Basic residues" evidence="1">
    <location>
        <begin position="13"/>
        <end position="31"/>
    </location>
</feature>
<reference evidence="2 3" key="1">
    <citation type="journal article" date="2021" name="BMC Genomics">
        <title>Datura genome reveals duplications of psychoactive alkaloid biosynthetic genes and high mutation rate following tissue culture.</title>
        <authorList>
            <person name="Rajewski A."/>
            <person name="Carter-House D."/>
            <person name="Stajich J."/>
            <person name="Litt A."/>
        </authorList>
    </citation>
    <scope>NUCLEOTIDE SEQUENCE [LARGE SCALE GENOMIC DNA]</scope>
    <source>
        <strain evidence="2">AR-01</strain>
    </source>
</reference>
<sequence>ERSDVLGSEVASKKIRRSRWRKRKRRQRKTARIAENGRWENGGQCGMRQESQSSEEPKSNMLLKPEAM</sequence>
<evidence type="ECO:0000313" key="3">
    <source>
        <dbReference type="Proteomes" id="UP000823775"/>
    </source>
</evidence>
<protein>
    <submittedName>
        <fullName evidence="2">Uncharacterized protein</fullName>
    </submittedName>
</protein>
<comment type="caution">
    <text evidence="2">The sequence shown here is derived from an EMBL/GenBank/DDBJ whole genome shotgun (WGS) entry which is preliminary data.</text>
</comment>
<proteinExistence type="predicted"/>
<feature type="region of interest" description="Disordered" evidence="1">
    <location>
        <begin position="1"/>
        <end position="68"/>
    </location>
</feature>
<evidence type="ECO:0000313" key="2">
    <source>
        <dbReference type="EMBL" id="MCD7464495.1"/>
    </source>
</evidence>
<gene>
    <name evidence="2" type="ORF">HAX54_052874</name>
</gene>
<evidence type="ECO:0000256" key="1">
    <source>
        <dbReference type="SAM" id="MobiDB-lite"/>
    </source>
</evidence>
<dbReference type="Proteomes" id="UP000823775">
    <property type="component" value="Unassembled WGS sequence"/>
</dbReference>
<name>A0ABS8SZJ7_DATST</name>
<dbReference type="EMBL" id="JACEIK010000970">
    <property type="protein sequence ID" value="MCD7464495.1"/>
    <property type="molecule type" value="Genomic_DNA"/>
</dbReference>
<accession>A0ABS8SZJ7</accession>